<feature type="compositionally biased region" description="Basic and acidic residues" evidence="4">
    <location>
        <begin position="630"/>
        <end position="649"/>
    </location>
</feature>
<dbReference type="EC" id="3.1.26.4" evidence="2"/>
<feature type="compositionally biased region" description="Low complexity" evidence="4">
    <location>
        <begin position="1131"/>
        <end position="1143"/>
    </location>
</feature>
<keyword evidence="3" id="KW-0238">DNA-binding</keyword>
<dbReference type="InterPro" id="IPR043128">
    <property type="entry name" value="Rev_trsase/Diguanyl_cyclase"/>
</dbReference>
<dbReference type="InterPro" id="IPR000477">
    <property type="entry name" value="RT_dom"/>
</dbReference>
<feature type="compositionally biased region" description="Basic residues" evidence="4">
    <location>
        <begin position="471"/>
        <end position="490"/>
    </location>
</feature>
<gene>
    <name evidence="6" type="ORF">H4Q32_001193</name>
</gene>
<dbReference type="InterPro" id="IPR043502">
    <property type="entry name" value="DNA/RNA_pol_sf"/>
</dbReference>
<dbReference type="CDD" id="cd03714">
    <property type="entry name" value="RT_DIRS1"/>
    <property type="match status" value="1"/>
</dbReference>
<feature type="region of interest" description="Disordered" evidence="4">
    <location>
        <begin position="158"/>
        <end position="213"/>
    </location>
</feature>
<feature type="domain" description="Reverse transcriptase" evidence="5">
    <location>
        <begin position="651"/>
        <end position="835"/>
    </location>
</feature>
<organism evidence="6 7">
    <name type="scientific">Labeo rohita</name>
    <name type="common">Indian major carp</name>
    <name type="synonym">Cyprinus rohita</name>
    <dbReference type="NCBI Taxonomy" id="84645"/>
    <lineage>
        <taxon>Eukaryota</taxon>
        <taxon>Metazoa</taxon>
        <taxon>Chordata</taxon>
        <taxon>Craniata</taxon>
        <taxon>Vertebrata</taxon>
        <taxon>Euteleostomi</taxon>
        <taxon>Actinopterygii</taxon>
        <taxon>Neopterygii</taxon>
        <taxon>Teleostei</taxon>
        <taxon>Ostariophysi</taxon>
        <taxon>Cypriniformes</taxon>
        <taxon>Cyprinidae</taxon>
        <taxon>Labeoninae</taxon>
        <taxon>Labeonini</taxon>
        <taxon>Labeo</taxon>
    </lineage>
</organism>
<dbReference type="EMBL" id="JACTAM010000007">
    <property type="protein sequence ID" value="KAI2662364.1"/>
    <property type="molecule type" value="Genomic_DNA"/>
</dbReference>
<comment type="caution">
    <text evidence="6">The sequence shown here is derived from an EMBL/GenBank/DDBJ whole genome shotgun (WGS) entry which is preliminary data.</text>
</comment>
<evidence type="ECO:0000256" key="1">
    <source>
        <dbReference type="ARBA" id="ARBA00010879"/>
    </source>
</evidence>
<sequence length="1423" mass="154754">MTRQRCCTSLWRRCPPKPARRGGVNGYISGRFAIGNQISSPSATILRLRERSLLAVTSTCKRSDSAADSPPADAGCNASSPAAIRRFSRAKRANKALFQMPRRFCRACKAPLHAADNHGECVSCLGLPHAEAALKETDCPHCGDMSLSSLRSRIAFFSEEPEKEEPVKEPVKKKQRGRGSQRSELGELTSAQPPRASPSPQREGSPVLFTRPDLCPSAAASDMVSFGGSEDDMLDSMSLAASDAEELSGSINDPAPLPSADTSDPRSKTGMDAELFRVLTRAVDELGLEWSPPEEPPRSLLDEWFLPGRRQAPRQRASPFLPERWQFSRCSRPSFSPNQTKLRSATDLALRATKATAQAIGRSMASLVVLERHLWLTLTEIKDADKVPFLDAPISPTGLFGPSVEGFAERFSAAQKSSQAMRHFLPKRSSSTAASGRPKSAPPQQPVKPASTTPSAAAAAAQPAKAEPRLRSRSARRYPFPKRQGPRPKLARKEEEGAKSRAGRTTPQEASAEPPSTSLNAGCRGRCVLCKSCCEYWVHVSCAHTNSRCDSEQNKTQTSSKREQISSSNHKGCLVPLRWPTARTNYTLGHSGRGLAGHPRSVRLGIGDSKKRLLTPVRSKAPAFQRRGPHRGDEQGRSRPALRGDDIAGKGRHRSGPSSPERLGVLQPLLPRPQEGWDSSTHSRFKTLESGPHETAVQDVNSEADPLARSLRGLVSLAGSERRILSHPDSPHHRRFLRFAFEGVAYQYTVLPFGLSLAPRTFTKCMDAALAPLRQRGIRILNYLDDWLVLAQSEEELLSHRTLLLSHLECLGLKVNLPKSMLHPSRKISFLGAIFDSTQLRAMVVPERALLIQQLAGSFRAGARFPLKRFQRMLGLMASASPVLELGLLRMRPLQRWLKPRVPPHAWRHGRLHVNVDRACVKALAPWKDLQWYKRGVPLGLVCRRKVVTTDASNRGWGGVVRWQPSLRPMVKGRGGISHQLLGNAGSMSRPLRLPARSEGTPRTGPLGQHDCGVLHKSPGGSLLQTPLHSGEGSSGMGSVQPGFIESGSRAGQTEPGRGYAITKQCPLGRVDASPADGSENLGGLWQGRGRPLRLKRQLSLPNIFFERERCVGPRLAQPPPVCLSPDVFDSSNTQTSQGTTSQAPPGGPALEDSAMVPGAMSAALRSPLADPLETRPSLSGERGHLASPAQSMGLTPVVFEREPENLSEGVLNTISQARAPSTRRLYAFKWSVFSTWCSTRGKNPVSCDISVILSFLQELLDKGRSPSTLKVYVAAIAASHAPIAGQSIGRNNLVIRFLKGSRRMNPSRPHTIPTWDLSTVLRALKSSPFEPLSDADLKTLTLKSALLLALVSVKRIGDLQALSISPSCLEFGPGDSKVILKPRHGYVPKVPSTPFRAQVVTLSALPSSEGDQELSCSVLLGH</sequence>
<keyword evidence="7" id="KW-1185">Reference proteome</keyword>
<evidence type="ECO:0000256" key="2">
    <source>
        <dbReference type="ARBA" id="ARBA00012180"/>
    </source>
</evidence>
<feature type="region of interest" description="Disordered" evidence="4">
    <location>
        <begin position="240"/>
        <end position="269"/>
    </location>
</feature>
<dbReference type="Pfam" id="PF00078">
    <property type="entry name" value="RVT_1"/>
    <property type="match status" value="1"/>
</dbReference>
<feature type="region of interest" description="Disordered" evidence="4">
    <location>
        <begin position="418"/>
        <end position="518"/>
    </location>
</feature>
<feature type="region of interest" description="Disordered" evidence="4">
    <location>
        <begin position="590"/>
        <end position="685"/>
    </location>
</feature>
<accession>A0ABQ8MHL8</accession>
<feature type="region of interest" description="Disordered" evidence="4">
    <location>
        <begin position="548"/>
        <end position="569"/>
    </location>
</feature>
<feature type="compositionally biased region" description="Polar residues" evidence="4">
    <location>
        <begin position="554"/>
        <end position="569"/>
    </location>
</feature>
<comment type="similarity">
    <text evidence="1">Belongs to the beta type-B retroviral polymerase family. HERV class-II K(HML-2) pol subfamily.</text>
</comment>
<proteinExistence type="inferred from homology"/>
<dbReference type="InterPro" id="IPR010998">
    <property type="entry name" value="Integrase_recombinase_N"/>
</dbReference>
<evidence type="ECO:0000256" key="3">
    <source>
        <dbReference type="ARBA" id="ARBA00023125"/>
    </source>
</evidence>
<dbReference type="Gene3D" id="3.30.70.270">
    <property type="match status" value="1"/>
</dbReference>
<dbReference type="Gene3D" id="1.10.150.130">
    <property type="match status" value="1"/>
</dbReference>
<dbReference type="PANTHER" id="PTHR35617:SF3">
    <property type="entry name" value="CORE-BINDING (CB) DOMAIN-CONTAINING PROTEIN"/>
    <property type="match status" value="1"/>
</dbReference>
<feature type="compositionally biased region" description="Low complexity" evidence="4">
    <location>
        <begin position="190"/>
        <end position="202"/>
    </location>
</feature>
<reference evidence="6 7" key="1">
    <citation type="submission" date="2022-01" db="EMBL/GenBank/DDBJ databases">
        <title>A high-quality chromosome-level genome assembly of rohu carp, Labeo rohita.</title>
        <authorList>
            <person name="Arick M.A. II"/>
            <person name="Hsu C.-Y."/>
            <person name="Magbanua Z."/>
            <person name="Pechanova O."/>
            <person name="Grover C."/>
            <person name="Miller E."/>
            <person name="Thrash A."/>
            <person name="Ezzel L."/>
            <person name="Alam S."/>
            <person name="Benzie J."/>
            <person name="Hamilton M."/>
            <person name="Karsi A."/>
            <person name="Lawrence M.L."/>
            <person name="Peterson D.G."/>
        </authorList>
    </citation>
    <scope>NUCLEOTIDE SEQUENCE [LARGE SCALE GENOMIC DNA]</scope>
    <source>
        <strain evidence="7">BAU-BD-2019</strain>
        <tissue evidence="6">Blood</tissue>
    </source>
</reference>
<evidence type="ECO:0000256" key="4">
    <source>
        <dbReference type="SAM" id="MobiDB-lite"/>
    </source>
</evidence>
<dbReference type="SUPFAM" id="SSF56672">
    <property type="entry name" value="DNA/RNA polymerases"/>
    <property type="match status" value="1"/>
</dbReference>
<dbReference type="Proteomes" id="UP000830375">
    <property type="component" value="Unassembled WGS sequence"/>
</dbReference>
<evidence type="ECO:0000313" key="7">
    <source>
        <dbReference type="Proteomes" id="UP000830375"/>
    </source>
</evidence>
<evidence type="ECO:0000259" key="5">
    <source>
        <dbReference type="PROSITE" id="PS50878"/>
    </source>
</evidence>
<feature type="region of interest" description="Disordered" evidence="4">
    <location>
        <begin position="1168"/>
        <end position="1195"/>
    </location>
</feature>
<feature type="compositionally biased region" description="Polar residues" evidence="4">
    <location>
        <begin position="503"/>
        <end position="518"/>
    </location>
</feature>
<feature type="region of interest" description="Disordered" evidence="4">
    <location>
        <begin position="1123"/>
        <end position="1154"/>
    </location>
</feature>
<evidence type="ECO:0000313" key="6">
    <source>
        <dbReference type="EMBL" id="KAI2662364.1"/>
    </source>
</evidence>
<dbReference type="PANTHER" id="PTHR35617">
    <property type="entry name" value="PHAGE_INTEGRASE DOMAIN-CONTAINING PROTEIN"/>
    <property type="match status" value="1"/>
</dbReference>
<feature type="compositionally biased region" description="Low complexity" evidence="4">
    <location>
        <begin position="448"/>
        <end position="465"/>
    </location>
</feature>
<dbReference type="PROSITE" id="PS50878">
    <property type="entry name" value="RT_POL"/>
    <property type="match status" value="1"/>
</dbReference>
<protein>
    <recommendedName>
        <fullName evidence="2">ribonuclease H</fullName>
        <ecNumber evidence="2">3.1.26.4</ecNumber>
    </recommendedName>
</protein>
<name>A0ABQ8MHL8_LABRO</name>
<dbReference type="SUPFAM" id="SSF47823">
    <property type="entry name" value="lambda integrase-like, N-terminal domain"/>
    <property type="match status" value="1"/>
</dbReference>